<dbReference type="GO" id="GO:0003700">
    <property type="term" value="F:DNA-binding transcription factor activity"/>
    <property type="evidence" value="ECO:0007669"/>
    <property type="project" value="InterPro"/>
</dbReference>
<dbReference type="OrthoDB" id="5243957at2"/>
<name>A0A6P2BZ99_9ACTN</name>
<evidence type="ECO:0000259" key="2">
    <source>
        <dbReference type="PROSITE" id="PS50995"/>
    </source>
</evidence>
<evidence type="ECO:0000313" key="3">
    <source>
        <dbReference type="EMBL" id="TVZ04469.1"/>
    </source>
</evidence>
<dbReference type="AlphaFoldDB" id="A0A6P2BZ99"/>
<feature type="domain" description="HTH marR-type" evidence="2">
    <location>
        <begin position="24"/>
        <end position="159"/>
    </location>
</feature>
<evidence type="ECO:0000313" key="4">
    <source>
        <dbReference type="Proteomes" id="UP000460272"/>
    </source>
</evidence>
<dbReference type="Proteomes" id="UP000460272">
    <property type="component" value="Unassembled WGS sequence"/>
</dbReference>
<keyword evidence="4" id="KW-1185">Reference proteome</keyword>
<dbReference type="Gene3D" id="1.10.10.10">
    <property type="entry name" value="Winged helix-like DNA-binding domain superfamily/Winged helix DNA-binding domain"/>
    <property type="match status" value="1"/>
</dbReference>
<dbReference type="InterPro" id="IPR036388">
    <property type="entry name" value="WH-like_DNA-bd_sf"/>
</dbReference>
<dbReference type="EMBL" id="RPFW01000003">
    <property type="protein sequence ID" value="TVZ04469.1"/>
    <property type="molecule type" value="Genomic_DNA"/>
</dbReference>
<feature type="compositionally biased region" description="Low complexity" evidence="1">
    <location>
        <begin position="172"/>
        <end position="182"/>
    </location>
</feature>
<sequence>MRQDSVDRHIEHWQREIPDLDPLVEGVVTRMQMVLRHLKQTRQALLAAHGLEEYEYATLHFLGGRGSGHRATPSDIAAWHKMSPSGITGRLDALEKRGFIRRLPSPADRRKVIVELTEEGRRAWLDTFDPQGNEEAKVLAALEPGEQEQFNEMLRRMMQVFDRPGLLHTPDSVAGDAATAARSRSRFTPDPGPE</sequence>
<dbReference type="PROSITE" id="PS50995">
    <property type="entry name" value="HTH_MARR_2"/>
    <property type="match status" value="1"/>
</dbReference>
<gene>
    <name evidence="3" type="ORF">EAS64_19085</name>
</gene>
<reference evidence="3 4" key="1">
    <citation type="submission" date="2018-11" db="EMBL/GenBank/DDBJ databases">
        <title>Trebonia kvetii gen.nov., sp.nov., a novel acidophilic actinobacterium, and proposal of the new actinobacterial family Treboniaceae fam. nov.</title>
        <authorList>
            <person name="Rapoport D."/>
            <person name="Sagova-Mareckova M."/>
            <person name="Sedlacek I."/>
            <person name="Provaznik J."/>
            <person name="Kralova S."/>
            <person name="Pavlinic D."/>
            <person name="Benes V."/>
            <person name="Kopecky J."/>
        </authorList>
    </citation>
    <scope>NUCLEOTIDE SEQUENCE [LARGE SCALE GENOMIC DNA]</scope>
    <source>
        <strain evidence="3 4">15Tr583</strain>
    </source>
</reference>
<proteinExistence type="predicted"/>
<protein>
    <submittedName>
        <fullName evidence="3">MarR family transcriptional regulator</fullName>
    </submittedName>
</protein>
<evidence type="ECO:0000256" key="1">
    <source>
        <dbReference type="SAM" id="MobiDB-lite"/>
    </source>
</evidence>
<accession>A0A6P2BZ99</accession>
<dbReference type="RefSeq" id="WP_145854459.1">
    <property type="nucleotide sequence ID" value="NZ_RPFW01000003.1"/>
</dbReference>
<feature type="region of interest" description="Disordered" evidence="1">
    <location>
        <begin position="166"/>
        <end position="194"/>
    </location>
</feature>
<comment type="caution">
    <text evidence="3">The sequence shown here is derived from an EMBL/GenBank/DDBJ whole genome shotgun (WGS) entry which is preliminary data.</text>
</comment>
<dbReference type="GO" id="GO:0006950">
    <property type="term" value="P:response to stress"/>
    <property type="evidence" value="ECO:0007669"/>
    <property type="project" value="TreeGrafter"/>
</dbReference>
<dbReference type="Pfam" id="PF01047">
    <property type="entry name" value="MarR"/>
    <property type="match status" value="1"/>
</dbReference>
<dbReference type="InterPro" id="IPR036390">
    <property type="entry name" value="WH_DNA-bd_sf"/>
</dbReference>
<dbReference type="PANTHER" id="PTHR33164">
    <property type="entry name" value="TRANSCRIPTIONAL REGULATOR, MARR FAMILY"/>
    <property type="match status" value="1"/>
</dbReference>
<dbReference type="PANTHER" id="PTHR33164:SF43">
    <property type="entry name" value="HTH-TYPE TRANSCRIPTIONAL REPRESSOR YETL"/>
    <property type="match status" value="1"/>
</dbReference>
<organism evidence="3 4">
    <name type="scientific">Trebonia kvetii</name>
    <dbReference type="NCBI Taxonomy" id="2480626"/>
    <lineage>
        <taxon>Bacteria</taxon>
        <taxon>Bacillati</taxon>
        <taxon>Actinomycetota</taxon>
        <taxon>Actinomycetes</taxon>
        <taxon>Streptosporangiales</taxon>
        <taxon>Treboniaceae</taxon>
        <taxon>Trebonia</taxon>
    </lineage>
</organism>
<dbReference type="InterPro" id="IPR039422">
    <property type="entry name" value="MarR/SlyA-like"/>
</dbReference>
<dbReference type="InterPro" id="IPR000835">
    <property type="entry name" value="HTH_MarR-typ"/>
</dbReference>
<dbReference type="PRINTS" id="PR00598">
    <property type="entry name" value="HTHMARR"/>
</dbReference>
<dbReference type="SUPFAM" id="SSF46785">
    <property type="entry name" value="Winged helix' DNA-binding domain"/>
    <property type="match status" value="1"/>
</dbReference>
<dbReference type="SMART" id="SM00347">
    <property type="entry name" value="HTH_MARR"/>
    <property type="match status" value="1"/>
</dbReference>